<dbReference type="InterPro" id="IPR049326">
    <property type="entry name" value="Rhodopsin_dom_fungi"/>
</dbReference>
<keyword evidence="6" id="KW-0336">GPI-anchor</keyword>
<evidence type="ECO:0000256" key="1">
    <source>
        <dbReference type="ARBA" id="ARBA00004141"/>
    </source>
</evidence>
<feature type="disulfide bond" evidence="14">
    <location>
        <begin position="68"/>
        <end position="101"/>
    </location>
</feature>
<evidence type="ECO:0000256" key="14">
    <source>
        <dbReference type="PROSITE-ProRule" id="PRU01356"/>
    </source>
</evidence>
<evidence type="ECO:0000313" key="19">
    <source>
        <dbReference type="EMBL" id="KAK9424080.1"/>
    </source>
</evidence>
<keyword evidence="20" id="KW-1185">Reference proteome</keyword>
<keyword evidence="6" id="KW-0325">Glycoprotein</keyword>
<feature type="transmembrane region" description="Helical" evidence="16">
    <location>
        <begin position="310"/>
        <end position="333"/>
    </location>
</feature>
<dbReference type="EMBL" id="JARVKF010000046">
    <property type="protein sequence ID" value="KAK9424080.1"/>
    <property type="molecule type" value="Genomic_DNA"/>
</dbReference>
<name>A0ABR2VC93_9PEZI</name>
<evidence type="ECO:0000256" key="6">
    <source>
        <dbReference type="ARBA" id="ARBA00022622"/>
    </source>
</evidence>
<feature type="disulfide bond" evidence="14">
    <location>
        <begin position="59"/>
        <end position="66"/>
    </location>
</feature>
<comment type="similarity">
    <text evidence="13">Belongs to the SAT4 family.</text>
</comment>
<proteinExistence type="inferred from homology"/>
<evidence type="ECO:0000256" key="13">
    <source>
        <dbReference type="ARBA" id="ARBA00038359"/>
    </source>
</evidence>
<comment type="subcellular location">
    <subcellularLocation>
        <location evidence="2">Membrane</location>
        <topology evidence="2">Lipid-anchor</topology>
        <topology evidence="2">GPI-anchor</topology>
    </subcellularLocation>
    <subcellularLocation>
        <location evidence="1">Membrane</location>
        <topology evidence="1">Multi-pass membrane protein</topology>
    </subcellularLocation>
    <subcellularLocation>
        <location evidence="3">Secreted</location>
    </subcellularLocation>
</comment>
<evidence type="ECO:0000256" key="8">
    <source>
        <dbReference type="ARBA" id="ARBA00022729"/>
    </source>
</evidence>
<keyword evidence="11 14" id="KW-1015">Disulfide bond</keyword>
<reference evidence="19 20" key="1">
    <citation type="journal article" date="2024" name="J. Plant Pathol.">
        <title>Sequence and assembly of the genome of Seiridium unicorne, isolate CBS 538.82, causal agent of cypress canker disease.</title>
        <authorList>
            <person name="Scali E."/>
            <person name="Rocca G.D."/>
            <person name="Danti R."/>
            <person name="Garbelotto M."/>
            <person name="Barberini S."/>
            <person name="Baroncelli R."/>
            <person name="Emiliani G."/>
        </authorList>
    </citation>
    <scope>NUCLEOTIDE SEQUENCE [LARGE SCALE GENOMIC DNA]</scope>
    <source>
        <strain evidence="19 20">BM-138-508</strain>
    </source>
</reference>
<evidence type="ECO:0000256" key="4">
    <source>
        <dbReference type="ARBA" id="ARBA00010031"/>
    </source>
</evidence>
<evidence type="ECO:0000256" key="9">
    <source>
        <dbReference type="ARBA" id="ARBA00022989"/>
    </source>
</evidence>
<accession>A0ABR2VC93</accession>
<feature type="transmembrane region" description="Helical" evidence="16">
    <location>
        <begin position="111"/>
        <end position="135"/>
    </location>
</feature>
<evidence type="ECO:0000256" key="11">
    <source>
        <dbReference type="ARBA" id="ARBA00023157"/>
    </source>
</evidence>
<organism evidence="19 20">
    <name type="scientific">Seiridium unicorne</name>
    <dbReference type="NCBI Taxonomy" id="138068"/>
    <lineage>
        <taxon>Eukaryota</taxon>
        <taxon>Fungi</taxon>
        <taxon>Dikarya</taxon>
        <taxon>Ascomycota</taxon>
        <taxon>Pezizomycotina</taxon>
        <taxon>Sordariomycetes</taxon>
        <taxon>Xylariomycetidae</taxon>
        <taxon>Amphisphaeriales</taxon>
        <taxon>Sporocadaceae</taxon>
        <taxon>Seiridium</taxon>
    </lineage>
</organism>
<evidence type="ECO:0000256" key="10">
    <source>
        <dbReference type="ARBA" id="ARBA00023136"/>
    </source>
</evidence>
<evidence type="ECO:0000256" key="16">
    <source>
        <dbReference type="SAM" id="Phobius"/>
    </source>
</evidence>
<feature type="transmembrane region" description="Helical" evidence="16">
    <location>
        <begin position="225"/>
        <end position="247"/>
    </location>
</feature>
<keyword evidence="10 16" id="KW-0472">Membrane</keyword>
<keyword evidence="7 16" id="KW-0812">Transmembrane</keyword>
<evidence type="ECO:0000259" key="18">
    <source>
        <dbReference type="PROSITE" id="PS52012"/>
    </source>
</evidence>
<evidence type="ECO:0000256" key="5">
    <source>
        <dbReference type="ARBA" id="ARBA00022525"/>
    </source>
</evidence>
<dbReference type="Proteomes" id="UP001408356">
    <property type="component" value="Unassembled WGS sequence"/>
</dbReference>
<feature type="transmembrane region" description="Helical" evidence="16">
    <location>
        <begin position="189"/>
        <end position="213"/>
    </location>
</feature>
<dbReference type="InterPro" id="IPR052337">
    <property type="entry name" value="SAT4-like"/>
</dbReference>
<dbReference type="Pfam" id="PF05730">
    <property type="entry name" value="CFEM"/>
    <property type="match status" value="1"/>
</dbReference>
<comment type="similarity">
    <text evidence="4">Belongs to the RBT5 family.</text>
</comment>
<keyword evidence="8 17" id="KW-0732">Signal</keyword>
<dbReference type="PANTHER" id="PTHR33048">
    <property type="entry name" value="PTH11-LIKE INTEGRAL MEMBRANE PROTEIN (AFU_ORTHOLOGUE AFUA_5G11245)"/>
    <property type="match status" value="1"/>
</dbReference>
<feature type="disulfide bond" evidence="14">
    <location>
        <begin position="49"/>
        <end position="80"/>
    </location>
</feature>
<protein>
    <recommendedName>
        <fullName evidence="18">CFEM domain-containing protein</fullName>
    </recommendedName>
</protein>
<comment type="caution">
    <text evidence="19">The sequence shown here is derived from an EMBL/GenBank/DDBJ whole genome shotgun (WGS) entry which is preliminary data.</text>
</comment>
<feature type="transmembrane region" description="Helical" evidence="16">
    <location>
        <begin position="353"/>
        <end position="373"/>
    </location>
</feature>
<feature type="disulfide bond" evidence="14">
    <location>
        <begin position="45"/>
        <end position="85"/>
    </location>
</feature>
<dbReference type="PROSITE" id="PS52012">
    <property type="entry name" value="CFEM"/>
    <property type="match status" value="1"/>
</dbReference>
<sequence length="461" mass="50939">MRPVFQICLALLSATVPFTLAQSSTSSSSSSSSSAAALLGTLDECALDCLVVGVSGSSCSLSNTTCVCTNAPLQQNITLCVTEKCTITQALFTKNVTETICQAPVRNKQQLSYVLTVTFGVISAASVLARLGFKILVQHMQPSLDDWFILITFLSGLPSTIVNTELVIPSGLGRDLWTLTSTQITNFGMYFYVMAILYFLQVTLLKMSLLFFYLRIFPEKMIKRLLWGTVWFNAAFGLFFVVLTIFQCQPVSFYWTKWDGEHEGKCIGINGIAWANAGISIALDIWMLAIPLSQLRKLQLHWKKKVGVALMFIVGAFVTVVSILRLQSLVIFADTENPSWDYLGVSNWSVVEINVGIICACMPSLRVILVRIFPYLGGTTRAANQYYQSGSRTGNKSKIRSRAGTGGQMPSIVHYPEPKKGIVQQRTYTVQYDDSDEQSLVHMQDLDSQGKKSRSTSEMSV</sequence>
<evidence type="ECO:0000256" key="2">
    <source>
        <dbReference type="ARBA" id="ARBA00004589"/>
    </source>
</evidence>
<feature type="chain" id="PRO_5046460029" description="CFEM domain-containing protein" evidence="17">
    <location>
        <begin position="22"/>
        <end position="461"/>
    </location>
</feature>
<feature type="domain" description="CFEM" evidence="18">
    <location>
        <begin position="17"/>
        <end position="128"/>
    </location>
</feature>
<keyword evidence="12" id="KW-0449">Lipoprotein</keyword>
<keyword evidence="5" id="KW-0964">Secreted</keyword>
<comment type="caution">
    <text evidence="14">Lacks conserved residue(s) required for the propagation of feature annotation.</text>
</comment>
<evidence type="ECO:0000256" key="12">
    <source>
        <dbReference type="ARBA" id="ARBA00023288"/>
    </source>
</evidence>
<evidence type="ECO:0000256" key="3">
    <source>
        <dbReference type="ARBA" id="ARBA00004613"/>
    </source>
</evidence>
<evidence type="ECO:0000256" key="7">
    <source>
        <dbReference type="ARBA" id="ARBA00022692"/>
    </source>
</evidence>
<dbReference type="Pfam" id="PF20684">
    <property type="entry name" value="Fung_rhodopsin"/>
    <property type="match status" value="1"/>
</dbReference>
<keyword evidence="9 16" id="KW-1133">Transmembrane helix</keyword>
<feature type="signal peptide" evidence="17">
    <location>
        <begin position="1"/>
        <end position="21"/>
    </location>
</feature>
<evidence type="ECO:0000313" key="20">
    <source>
        <dbReference type="Proteomes" id="UP001408356"/>
    </source>
</evidence>
<feature type="region of interest" description="Disordered" evidence="15">
    <location>
        <begin position="434"/>
        <end position="461"/>
    </location>
</feature>
<dbReference type="PANTHER" id="PTHR33048:SF143">
    <property type="entry name" value="EXTRACELLULAR MEMBRANE PROTEIN CFEM DOMAIN-CONTAINING PROTEIN-RELATED"/>
    <property type="match status" value="1"/>
</dbReference>
<evidence type="ECO:0000256" key="17">
    <source>
        <dbReference type="SAM" id="SignalP"/>
    </source>
</evidence>
<feature type="transmembrane region" description="Helical" evidence="16">
    <location>
        <begin position="267"/>
        <end position="289"/>
    </location>
</feature>
<feature type="region of interest" description="Disordered" evidence="15">
    <location>
        <begin position="389"/>
        <end position="410"/>
    </location>
</feature>
<evidence type="ECO:0000256" key="15">
    <source>
        <dbReference type="SAM" id="MobiDB-lite"/>
    </source>
</evidence>
<gene>
    <name evidence="19" type="ORF">SUNI508_03568</name>
</gene>
<dbReference type="InterPro" id="IPR008427">
    <property type="entry name" value="Extracellular_membr_CFEM_dom"/>
</dbReference>